<evidence type="ECO:0000313" key="2">
    <source>
        <dbReference type="Proteomes" id="UP001208570"/>
    </source>
</evidence>
<comment type="caution">
    <text evidence="1">The sequence shown here is derived from an EMBL/GenBank/DDBJ whole genome shotgun (WGS) entry which is preliminary data.</text>
</comment>
<dbReference type="Proteomes" id="UP001208570">
    <property type="component" value="Unassembled WGS sequence"/>
</dbReference>
<feature type="non-terminal residue" evidence="1">
    <location>
        <position position="1"/>
    </location>
</feature>
<proteinExistence type="predicted"/>
<protein>
    <submittedName>
        <fullName evidence="1">Uncharacterized protein</fullName>
    </submittedName>
</protein>
<dbReference type="EMBL" id="JAODUP010000643">
    <property type="protein sequence ID" value="KAK2145968.1"/>
    <property type="molecule type" value="Genomic_DNA"/>
</dbReference>
<organism evidence="1 2">
    <name type="scientific">Paralvinella palmiformis</name>
    <dbReference type="NCBI Taxonomy" id="53620"/>
    <lineage>
        <taxon>Eukaryota</taxon>
        <taxon>Metazoa</taxon>
        <taxon>Spiralia</taxon>
        <taxon>Lophotrochozoa</taxon>
        <taxon>Annelida</taxon>
        <taxon>Polychaeta</taxon>
        <taxon>Sedentaria</taxon>
        <taxon>Canalipalpata</taxon>
        <taxon>Terebellida</taxon>
        <taxon>Terebelliformia</taxon>
        <taxon>Alvinellidae</taxon>
        <taxon>Paralvinella</taxon>
    </lineage>
</organism>
<evidence type="ECO:0000313" key="1">
    <source>
        <dbReference type="EMBL" id="KAK2145968.1"/>
    </source>
</evidence>
<gene>
    <name evidence="1" type="ORF">LSH36_643g00002</name>
</gene>
<name>A0AAD9J421_9ANNE</name>
<accession>A0AAD9J421</accession>
<keyword evidence="2" id="KW-1185">Reference proteome</keyword>
<reference evidence="1" key="1">
    <citation type="journal article" date="2023" name="Mol. Biol. Evol.">
        <title>Third-Generation Sequencing Reveals the Adaptive Role of the Epigenome in Three Deep-Sea Polychaetes.</title>
        <authorList>
            <person name="Perez M."/>
            <person name="Aroh O."/>
            <person name="Sun Y."/>
            <person name="Lan Y."/>
            <person name="Juniper S.K."/>
            <person name="Young C.R."/>
            <person name="Angers B."/>
            <person name="Qian P.Y."/>
        </authorList>
    </citation>
    <scope>NUCLEOTIDE SEQUENCE</scope>
    <source>
        <strain evidence="1">P08H-3</strain>
    </source>
</reference>
<sequence>MSKTLIRAISLFRNLYCTQAIARYGTHRQDDQAILTGSHSRRNRQNGLMSYRMFTLFIHRGQYLG</sequence>
<dbReference type="AlphaFoldDB" id="A0AAD9J421"/>